<dbReference type="EMBL" id="KB200521">
    <property type="protein sequence ID" value="ESP01464.1"/>
    <property type="molecule type" value="Genomic_DNA"/>
</dbReference>
<dbReference type="RefSeq" id="XP_009048098.1">
    <property type="nucleotide sequence ID" value="XM_009049850.1"/>
</dbReference>
<keyword evidence="3" id="KW-1185">Reference proteome</keyword>
<dbReference type="Proteomes" id="UP000030746">
    <property type="component" value="Unassembled WGS sequence"/>
</dbReference>
<dbReference type="KEGG" id="lgi:LOTGIDRAFT_230722"/>
<organism evidence="2 3">
    <name type="scientific">Lottia gigantea</name>
    <name type="common">Giant owl limpet</name>
    <dbReference type="NCBI Taxonomy" id="225164"/>
    <lineage>
        <taxon>Eukaryota</taxon>
        <taxon>Metazoa</taxon>
        <taxon>Spiralia</taxon>
        <taxon>Lophotrochozoa</taxon>
        <taxon>Mollusca</taxon>
        <taxon>Gastropoda</taxon>
        <taxon>Patellogastropoda</taxon>
        <taxon>Lottioidea</taxon>
        <taxon>Lottiidae</taxon>
        <taxon>Lottia</taxon>
    </lineage>
</organism>
<protein>
    <submittedName>
        <fullName evidence="2">Uncharacterized protein</fullName>
    </submittedName>
</protein>
<evidence type="ECO:0000313" key="3">
    <source>
        <dbReference type="Proteomes" id="UP000030746"/>
    </source>
</evidence>
<evidence type="ECO:0000256" key="1">
    <source>
        <dbReference type="SAM" id="Phobius"/>
    </source>
</evidence>
<feature type="transmembrane region" description="Helical" evidence="1">
    <location>
        <begin position="62"/>
        <end position="82"/>
    </location>
</feature>
<gene>
    <name evidence="2" type="ORF">LOTGIDRAFT_230722</name>
</gene>
<keyword evidence="1" id="KW-0812">Transmembrane</keyword>
<keyword evidence="1" id="KW-0472">Membrane</keyword>
<proteinExistence type="predicted"/>
<accession>V4ABV7</accession>
<dbReference type="AlphaFoldDB" id="V4ABV7"/>
<reference evidence="2 3" key="1">
    <citation type="journal article" date="2013" name="Nature">
        <title>Insights into bilaterian evolution from three spiralian genomes.</title>
        <authorList>
            <person name="Simakov O."/>
            <person name="Marletaz F."/>
            <person name="Cho S.J."/>
            <person name="Edsinger-Gonzales E."/>
            <person name="Havlak P."/>
            <person name="Hellsten U."/>
            <person name="Kuo D.H."/>
            <person name="Larsson T."/>
            <person name="Lv J."/>
            <person name="Arendt D."/>
            <person name="Savage R."/>
            <person name="Osoegawa K."/>
            <person name="de Jong P."/>
            <person name="Grimwood J."/>
            <person name="Chapman J.A."/>
            <person name="Shapiro H."/>
            <person name="Aerts A."/>
            <person name="Otillar R.P."/>
            <person name="Terry A.Y."/>
            <person name="Boore J.L."/>
            <person name="Grigoriev I.V."/>
            <person name="Lindberg D.R."/>
            <person name="Seaver E.C."/>
            <person name="Weisblat D.A."/>
            <person name="Putnam N.H."/>
            <person name="Rokhsar D.S."/>
        </authorList>
    </citation>
    <scope>NUCLEOTIDE SEQUENCE [LARGE SCALE GENOMIC DNA]</scope>
</reference>
<dbReference type="GeneID" id="20248386"/>
<dbReference type="CTD" id="20248386"/>
<dbReference type="HOGENOM" id="CLU_1456005_0_0_1"/>
<keyword evidence="1" id="KW-1133">Transmembrane helix</keyword>
<evidence type="ECO:0000313" key="2">
    <source>
        <dbReference type="EMBL" id="ESP01464.1"/>
    </source>
</evidence>
<name>V4ABV7_LOTGI</name>
<sequence length="186" mass="20554">MKCGANSFYNENVGSCFTCSDICDNLKGTGNSKEYCLKLCPEYKPTFSQTTEANTGSHHLEIIVPVIVLLISASIIIGVLILKHRRKRNPQYHNRRRQNLPRVDYTPAPPLTLTKEEVGDDVEGRECLGDSGIDTTRIDITLRSTEQDGYQISGSIHQETQTVLSDLCCNSKYLKNASDASGAQAL</sequence>